<reference evidence="2 3" key="1">
    <citation type="journal article" date="2024" name="Commun. Biol.">
        <title>Comparative genomic analysis of thermophilic fungi reveals convergent evolutionary adaptations and gene losses.</title>
        <authorList>
            <person name="Steindorff A.S."/>
            <person name="Aguilar-Pontes M.V."/>
            <person name="Robinson A.J."/>
            <person name="Andreopoulos B."/>
            <person name="LaButti K."/>
            <person name="Kuo A."/>
            <person name="Mondo S."/>
            <person name="Riley R."/>
            <person name="Otillar R."/>
            <person name="Haridas S."/>
            <person name="Lipzen A."/>
            <person name="Grimwood J."/>
            <person name="Schmutz J."/>
            <person name="Clum A."/>
            <person name="Reid I.D."/>
            <person name="Moisan M.C."/>
            <person name="Butler G."/>
            <person name="Nguyen T.T.M."/>
            <person name="Dewar K."/>
            <person name="Conant G."/>
            <person name="Drula E."/>
            <person name="Henrissat B."/>
            <person name="Hansel C."/>
            <person name="Singer S."/>
            <person name="Hutchinson M.I."/>
            <person name="de Vries R.P."/>
            <person name="Natvig D.O."/>
            <person name="Powell A.J."/>
            <person name="Tsang A."/>
            <person name="Grigoriev I.V."/>
        </authorList>
    </citation>
    <scope>NUCLEOTIDE SEQUENCE [LARGE SCALE GENOMIC DNA]</scope>
    <source>
        <strain evidence="2 3">ATCC 24622</strain>
    </source>
</reference>
<feature type="compositionally biased region" description="Basic and acidic residues" evidence="1">
    <location>
        <begin position="320"/>
        <end position="334"/>
    </location>
</feature>
<comment type="caution">
    <text evidence="2">The sequence shown here is derived from an EMBL/GenBank/DDBJ whole genome shotgun (WGS) entry which is preliminary data.</text>
</comment>
<feature type="region of interest" description="Disordered" evidence="1">
    <location>
        <begin position="646"/>
        <end position="781"/>
    </location>
</feature>
<feature type="region of interest" description="Disordered" evidence="1">
    <location>
        <begin position="869"/>
        <end position="891"/>
    </location>
</feature>
<name>A0ABR3XU53_9PEZI</name>
<feature type="compositionally biased region" description="Polar residues" evidence="1">
    <location>
        <begin position="296"/>
        <end position="319"/>
    </location>
</feature>
<feature type="compositionally biased region" description="Basic and acidic residues" evidence="1">
    <location>
        <begin position="613"/>
        <end position="626"/>
    </location>
</feature>
<feature type="region of interest" description="Disordered" evidence="1">
    <location>
        <begin position="452"/>
        <end position="472"/>
    </location>
</feature>
<feature type="compositionally biased region" description="Polar residues" evidence="1">
    <location>
        <begin position="275"/>
        <end position="289"/>
    </location>
</feature>
<feature type="region of interest" description="Disordered" evidence="1">
    <location>
        <begin position="799"/>
        <end position="853"/>
    </location>
</feature>
<organism evidence="2 3">
    <name type="scientific">Phialemonium thermophilum</name>
    <dbReference type="NCBI Taxonomy" id="223376"/>
    <lineage>
        <taxon>Eukaryota</taxon>
        <taxon>Fungi</taxon>
        <taxon>Dikarya</taxon>
        <taxon>Ascomycota</taxon>
        <taxon>Pezizomycotina</taxon>
        <taxon>Sordariomycetes</taxon>
        <taxon>Sordariomycetidae</taxon>
        <taxon>Cephalothecales</taxon>
        <taxon>Cephalothecaceae</taxon>
        <taxon>Phialemonium</taxon>
    </lineage>
</organism>
<feature type="compositionally biased region" description="Low complexity" evidence="1">
    <location>
        <begin position="562"/>
        <end position="574"/>
    </location>
</feature>
<feature type="compositionally biased region" description="Polar residues" evidence="1">
    <location>
        <begin position="136"/>
        <end position="146"/>
    </location>
</feature>
<feature type="compositionally biased region" description="Acidic residues" evidence="1">
    <location>
        <begin position="677"/>
        <end position="686"/>
    </location>
</feature>
<feature type="region of interest" description="Disordered" evidence="1">
    <location>
        <begin position="110"/>
        <end position="179"/>
    </location>
</feature>
<evidence type="ECO:0000313" key="3">
    <source>
        <dbReference type="Proteomes" id="UP001586593"/>
    </source>
</evidence>
<feature type="region of interest" description="Disordered" evidence="1">
    <location>
        <begin position="1"/>
        <end position="32"/>
    </location>
</feature>
<feature type="compositionally biased region" description="Polar residues" evidence="1">
    <location>
        <begin position="833"/>
        <end position="850"/>
    </location>
</feature>
<feature type="compositionally biased region" description="Polar residues" evidence="1">
    <location>
        <begin position="545"/>
        <end position="555"/>
    </location>
</feature>
<accession>A0ABR3XU53</accession>
<feature type="compositionally biased region" description="Low complexity" evidence="1">
    <location>
        <begin position="723"/>
        <end position="733"/>
    </location>
</feature>
<sequence length="954" mass="103764">MAVMEAANFHHGQQQPYPSLPASPTLTNPDMILPDYDRAASPDPDLDTRSHSPLMMWKNAHATGPAGILEPGQQHPDHPYGPTGPITPTTPIIYGNGTMLSDIGEVTEVESTPGKASPVRSRLVQQARPSPVHANGSDTALRSSPTMGLDGLPKRRSKQITVMQRERRSSMESTSTVTTQEKQDLFADFDDSISVDDSVFQGDDEESVADSYIDYTPEREDNARLDVPYTDNTDRLSTYSMSTLSRRAEHILANAKKRLTTMEGNLSRARSSLYVTTPSLSSQGSDGSTPSPPTKRASTATFTRSSDSLSPTFPSNQTRVSHDDAFSSEQRDVAQQRSASALGVSGGYRHPLASSKSVGHIPSSLNGHYRALRLPRDRTLEPLGEDDVLAQESDTSMRIAKDEQLMTPTFGSFSDGNNSGGRPLHRSASVAQMRDLKDQVKDLKGKISSLREQARADSLKRRSLQSLRTPSPFTHARMDQWYAGAPRSRLSTEIGVVNPATARNPWNGELSSVDGDEHVVETEDENFAEGQDRDTYAEGEDESQVRTPRGQSPESVLSGEPVAGDAAVGAAVGDNESDMQTEDGRIEDADDAASIPPEGEADKDYESESGESLYHDTLQHPISHEDREDAFDYEHFFLHSAMGTISQQRLARNGSRSSFSSEDSVETTRGLVVEGESGLDVEDDEIPATRGRPRRKSDASISTVETFATADEGFVGSVHRTDGSSGSPRGRSSFISVKGRPKSPVLTKRTSTTSSGDFRSSSRPSTSRHSTGSIVSIPEETSEIQDSVSGFNYYTSTARRSTTGSVGTSLHRPSVSSFESTGTNRSFPLVNRPKNTSNSAVQTSDSSSPDQELKVLSDSLLNETASTLRQHQEEDIHDSGIPRSDNGTLLGHSKTPQTLQCLTRDDQYLVERLVSSLGRCVLGLSENGKASTESRIYRRRLDAARRILEGLERI</sequence>
<protein>
    <submittedName>
        <fullName evidence="2">Uncharacterized protein</fullName>
    </submittedName>
</protein>
<feature type="compositionally biased region" description="Low complexity" evidence="1">
    <location>
        <begin position="749"/>
        <end position="773"/>
    </location>
</feature>
<feature type="region of interest" description="Disordered" evidence="1">
    <location>
        <begin position="524"/>
        <end position="626"/>
    </location>
</feature>
<proteinExistence type="predicted"/>
<feature type="compositionally biased region" description="Polar residues" evidence="1">
    <location>
        <begin position="11"/>
        <end position="28"/>
    </location>
</feature>
<keyword evidence="3" id="KW-1185">Reference proteome</keyword>
<gene>
    <name evidence="2" type="ORF">VTK73DRAFT_7237</name>
</gene>
<feature type="compositionally biased region" description="Polar residues" evidence="1">
    <location>
        <begin position="814"/>
        <end position="826"/>
    </location>
</feature>
<feature type="compositionally biased region" description="Basic and acidic residues" evidence="1">
    <location>
        <begin position="870"/>
        <end position="880"/>
    </location>
</feature>
<feature type="region of interest" description="Disordered" evidence="1">
    <location>
        <begin position="275"/>
        <end position="347"/>
    </location>
</feature>
<evidence type="ECO:0000256" key="1">
    <source>
        <dbReference type="SAM" id="MobiDB-lite"/>
    </source>
</evidence>
<dbReference type="Proteomes" id="UP001586593">
    <property type="component" value="Unassembled WGS sequence"/>
</dbReference>
<evidence type="ECO:0000313" key="2">
    <source>
        <dbReference type="EMBL" id="KAL1879118.1"/>
    </source>
</evidence>
<dbReference type="EMBL" id="JAZHXJ010000045">
    <property type="protein sequence ID" value="KAL1879118.1"/>
    <property type="molecule type" value="Genomic_DNA"/>
</dbReference>
<feature type="compositionally biased region" description="Polar residues" evidence="1">
    <location>
        <begin position="799"/>
        <end position="808"/>
    </location>
</feature>